<proteinExistence type="predicted"/>
<dbReference type="EMBL" id="MT144079">
    <property type="protein sequence ID" value="QJA48315.1"/>
    <property type="molecule type" value="Genomic_DNA"/>
</dbReference>
<evidence type="ECO:0000313" key="1">
    <source>
        <dbReference type="EMBL" id="QJA48315.1"/>
    </source>
</evidence>
<organism evidence="1">
    <name type="scientific">viral metagenome</name>
    <dbReference type="NCBI Taxonomy" id="1070528"/>
    <lineage>
        <taxon>unclassified sequences</taxon>
        <taxon>metagenomes</taxon>
        <taxon>organismal metagenomes</taxon>
    </lineage>
</organism>
<protein>
    <submittedName>
        <fullName evidence="1">Uncharacterized protein</fullName>
    </submittedName>
</protein>
<sequence length="71" mass="8250">MNKESEHCEICLYWKPDDRKATPHMGSCSSEKWQEGDDDILDGVSYADYEGYMAMFKTGQYFGCIHFEVKP</sequence>
<accession>A0A6H1ZM22</accession>
<gene>
    <name evidence="1" type="ORF">TM448A00912_0013</name>
</gene>
<reference evidence="1" key="1">
    <citation type="submission" date="2020-03" db="EMBL/GenBank/DDBJ databases">
        <title>The deep terrestrial virosphere.</title>
        <authorList>
            <person name="Holmfeldt K."/>
            <person name="Nilsson E."/>
            <person name="Simone D."/>
            <person name="Lopez-Fernandez M."/>
            <person name="Wu X."/>
            <person name="de Brujin I."/>
            <person name="Lundin D."/>
            <person name="Andersson A."/>
            <person name="Bertilsson S."/>
            <person name="Dopson M."/>
        </authorList>
    </citation>
    <scope>NUCLEOTIDE SEQUENCE</scope>
    <source>
        <strain evidence="1">TM448A00912</strain>
    </source>
</reference>
<name>A0A6H1ZM22_9ZZZZ</name>
<dbReference type="AlphaFoldDB" id="A0A6H1ZM22"/>